<dbReference type="OrthoDB" id="435240at2759"/>
<reference evidence="5 6" key="1">
    <citation type="journal article" date="2018" name="Mol. Biol. Evol.">
        <title>Broad Genomic Sampling Reveals a Smut Pathogenic Ancestry of the Fungal Clade Ustilaginomycotina.</title>
        <authorList>
            <person name="Kijpornyongpan T."/>
            <person name="Mondo S.J."/>
            <person name="Barry K."/>
            <person name="Sandor L."/>
            <person name="Lee J."/>
            <person name="Lipzen A."/>
            <person name="Pangilinan J."/>
            <person name="LaButti K."/>
            <person name="Hainaut M."/>
            <person name="Henrissat B."/>
            <person name="Grigoriev I.V."/>
            <person name="Spatafora J.W."/>
            <person name="Aime M.C."/>
        </authorList>
    </citation>
    <scope>NUCLEOTIDE SEQUENCE [LARGE SCALE GENOMIC DNA]</scope>
    <source>
        <strain evidence="5 6">MCA 3882</strain>
    </source>
</reference>
<dbReference type="Proteomes" id="UP000245771">
    <property type="component" value="Unassembled WGS sequence"/>
</dbReference>
<keyword evidence="6" id="KW-1185">Reference proteome</keyword>
<dbReference type="Gene3D" id="2.40.50.840">
    <property type="match status" value="1"/>
</dbReference>
<proteinExistence type="inferred from homology"/>
<dbReference type="RefSeq" id="XP_025354920.1">
    <property type="nucleotide sequence ID" value="XM_025496560.1"/>
</dbReference>
<evidence type="ECO:0000259" key="4">
    <source>
        <dbReference type="Pfam" id="PF18313"/>
    </source>
</evidence>
<evidence type="ECO:0000256" key="3">
    <source>
        <dbReference type="ARBA" id="ARBA00023315"/>
    </source>
</evidence>
<dbReference type="AlphaFoldDB" id="A0A316VBX6"/>
<dbReference type="GO" id="GO:0016746">
    <property type="term" value="F:acyltransferase activity"/>
    <property type="evidence" value="ECO:0007669"/>
    <property type="project" value="UniProtKB-KW"/>
</dbReference>
<sequence>MTDSIDHPIIVGVADLKNTKKEVREDGADEPLSLILQVIQSALEDTGLSQSEKTKEFQKNIDSISVVKPWSWPYPDLATTLAEKLEIEQKGCYKYVSPHGGNQPAKLLDEACQRIAHGKTKVALLTGGEALDSLAGYMKAGQLPPPGWTPVDFEAFAAEGLRPPSGDTVEGIHGLGAPIQVYALYENAFRAKLGQSFADNHEESAQMYAEFSQVSAKNPNSWHYGHADSKETIGTITKSNRPICLPYTKLMCAFNQVNIAGACFITSTSYAKQLGIPQSKWIYVKGGAGIAESEEFYLRSSYDHSPAIKQSIDAALKVAKLSKDEIDLYDFYSCFPIVPKLAAHHLSIPTSNPPKPITLLGGLTSFGGAGNNYSMHAITEMSRQLRNKDSNKKNGLVLANGGVLSYQHVVILSHEPRKEQYPSRHALPEHCEELKKSDFDNIAPAGEATIEAYTIDYSRKGTPKRGHVIARLTGNGHRFIANHADDHTLRILADMSNGEIVGRKGRVFQNTEEDERQNLFTLTGEQKM</sequence>
<dbReference type="GeneID" id="37018341"/>
<dbReference type="SUPFAM" id="SSF53901">
    <property type="entry name" value="Thiolase-like"/>
    <property type="match status" value="2"/>
</dbReference>
<keyword evidence="2" id="KW-0808">Transferase</keyword>
<dbReference type="Pfam" id="PF18313">
    <property type="entry name" value="TLP1_add_C"/>
    <property type="match status" value="1"/>
</dbReference>
<dbReference type="InterPro" id="IPR016039">
    <property type="entry name" value="Thiolase-like"/>
</dbReference>
<evidence type="ECO:0000313" key="5">
    <source>
        <dbReference type="EMBL" id="PWN34618.1"/>
    </source>
</evidence>
<evidence type="ECO:0000256" key="2">
    <source>
        <dbReference type="ARBA" id="ARBA00022679"/>
    </source>
</evidence>
<dbReference type="EMBL" id="KZ819603">
    <property type="protein sequence ID" value="PWN34618.1"/>
    <property type="molecule type" value="Genomic_DNA"/>
</dbReference>
<evidence type="ECO:0000256" key="1">
    <source>
        <dbReference type="ARBA" id="ARBA00010982"/>
    </source>
</evidence>
<name>A0A316VBX6_9BASI</name>
<feature type="domain" description="Thiolase-like protein type 1 additional C-terminal" evidence="4">
    <location>
        <begin position="444"/>
        <end position="509"/>
    </location>
</feature>
<evidence type="ECO:0000313" key="6">
    <source>
        <dbReference type="Proteomes" id="UP000245771"/>
    </source>
</evidence>
<comment type="similarity">
    <text evidence="1">Belongs to the thiolase-like superfamily. Thiolase family.</text>
</comment>
<dbReference type="PANTHER" id="PTHR18919:SF139">
    <property type="entry name" value="THIOLASE-LIKE PROTEIN TYPE 1 ADDITIONAL C-TERMINAL DOMAIN-CONTAINING PROTEIN"/>
    <property type="match status" value="1"/>
</dbReference>
<organism evidence="5 6">
    <name type="scientific">Meira miltonrushii</name>
    <dbReference type="NCBI Taxonomy" id="1280837"/>
    <lineage>
        <taxon>Eukaryota</taxon>
        <taxon>Fungi</taxon>
        <taxon>Dikarya</taxon>
        <taxon>Basidiomycota</taxon>
        <taxon>Ustilaginomycotina</taxon>
        <taxon>Exobasidiomycetes</taxon>
        <taxon>Exobasidiales</taxon>
        <taxon>Brachybasidiaceae</taxon>
        <taxon>Meira</taxon>
    </lineage>
</organism>
<dbReference type="InParanoid" id="A0A316VBX6"/>
<gene>
    <name evidence="5" type="ORF">FA14DRAFT_123241</name>
</gene>
<protein>
    <recommendedName>
        <fullName evidence="4">Thiolase-like protein type 1 additional C-terminal domain-containing protein</fullName>
    </recommendedName>
</protein>
<accession>A0A316VBX6</accession>
<dbReference type="InterPro" id="IPR040771">
    <property type="entry name" value="TLP1_add_C"/>
</dbReference>
<dbReference type="Gene3D" id="3.40.47.10">
    <property type="match status" value="1"/>
</dbReference>
<dbReference type="STRING" id="1280837.A0A316VBX6"/>
<keyword evidence="3" id="KW-0012">Acyltransferase</keyword>
<dbReference type="PANTHER" id="PTHR18919">
    <property type="entry name" value="ACETYL-COA C-ACYLTRANSFERASE"/>
    <property type="match status" value="1"/>
</dbReference>